<dbReference type="Pfam" id="PF02809">
    <property type="entry name" value="UIM"/>
    <property type="match status" value="2"/>
</dbReference>
<keyword evidence="6 10" id="KW-0967">Endosome</keyword>
<dbReference type="InterPro" id="IPR017455">
    <property type="entry name" value="Znf_FYVE-rel"/>
</dbReference>
<dbReference type="Pfam" id="PF00790">
    <property type="entry name" value="VHS"/>
    <property type="match status" value="1"/>
</dbReference>
<proteinExistence type="inferred from homology"/>
<dbReference type="GO" id="GO:0043130">
    <property type="term" value="F:ubiquitin binding"/>
    <property type="evidence" value="ECO:0007669"/>
    <property type="project" value="InterPro"/>
</dbReference>
<feature type="compositionally biased region" description="Polar residues" evidence="12">
    <location>
        <begin position="323"/>
        <end position="354"/>
    </location>
</feature>
<dbReference type="InterPro" id="IPR013083">
    <property type="entry name" value="Znf_RING/FYVE/PHD"/>
</dbReference>
<feature type="compositionally biased region" description="Low complexity" evidence="12">
    <location>
        <begin position="643"/>
        <end position="675"/>
    </location>
</feature>
<dbReference type="InterPro" id="IPR011011">
    <property type="entry name" value="Znf_FYVE_PHD"/>
</dbReference>
<dbReference type="FunFam" id="3.30.40.10:FF:000105">
    <property type="entry name" value="WD repeat and FYVE domain-containing protein 2"/>
    <property type="match status" value="1"/>
</dbReference>
<feature type="region of interest" description="Disordered" evidence="12">
    <location>
        <begin position="321"/>
        <end position="369"/>
    </location>
</feature>
<dbReference type="SUPFAM" id="SSF57903">
    <property type="entry name" value="FYVE/PHD zinc finger"/>
    <property type="match status" value="1"/>
</dbReference>
<evidence type="ECO:0000256" key="9">
    <source>
        <dbReference type="ARBA" id="ARBA00023136"/>
    </source>
</evidence>
<evidence type="ECO:0000313" key="15">
    <source>
        <dbReference type="EMBL" id="TPX36551.1"/>
    </source>
</evidence>
<dbReference type="GO" id="GO:0033565">
    <property type="term" value="C:ESCRT-0 complex"/>
    <property type="evidence" value="ECO:0007669"/>
    <property type="project" value="TreeGrafter"/>
</dbReference>
<evidence type="ECO:0000256" key="7">
    <source>
        <dbReference type="ARBA" id="ARBA00022771"/>
    </source>
</evidence>
<evidence type="ECO:0000256" key="11">
    <source>
        <dbReference type="PROSITE-ProRule" id="PRU00091"/>
    </source>
</evidence>
<evidence type="ECO:0000259" key="14">
    <source>
        <dbReference type="PROSITE" id="PS50179"/>
    </source>
</evidence>
<evidence type="ECO:0000256" key="1">
    <source>
        <dbReference type="ARBA" id="ARBA00004125"/>
    </source>
</evidence>
<dbReference type="SUPFAM" id="SSF48464">
    <property type="entry name" value="ENTH/VHS domain"/>
    <property type="match status" value="1"/>
</dbReference>
<comment type="caution">
    <text evidence="15">The sequence shown here is derived from an EMBL/GenBank/DDBJ whole genome shotgun (WGS) entry which is preliminary data.</text>
</comment>
<evidence type="ECO:0000313" key="16">
    <source>
        <dbReference type="Proteomes" id="UP000319731"/>
    </source>
</evidence>
<sequence>MSSWFGNKTFEELVDRATSENLPIGSEDLALNLEICDKIKSKEVQPKEAIKLLKKKLNHKNPNVQILTIKLTDICVKNGGDHFLAEVASRDFVDNLVSIVKAPYGTNPEVRSKILSSLQVWGLAFKGKPGLTYMTDTYSRLKLEGLNFPSVESTEVSSIMVETVAAPEWTDSEVCMRCRTPFTTFNRKHHCRNCGQTFCSQCSSKTIPLPHLGITQEVRVCDGCVSKLGTGKTTPPSIGSPPSSRSEPISAGGRGNIDEVAKREQDELEKAIALSLQESGGQVPKKVVTFTVPSKPVPKANAAEDDDEDLKAAIAASLKETKQQQAAASYNPSEYSLSYKNNQQQPTADSLSRPMSNMSVSAGPSSSVSVIPSAPNPLDLSITELENVRLFSELVERTDMDVQARGPQVLNPAQIQALFGHVAPLQGKLARSLEETHEKYRTFYALHDKATNAIKSYDAMLQERLAMHNPPDAYPSQYGYYAPGSAAGYPQQIQHPQPPPQQHDPSMYPPSQAPYAGYQQQPGGYAAPPQGGYYPPDGVAVGVPPDPNSIVGPPQGISQPPPESAQQQQPYYANYTAPPPAVGIVVAAPPPSQSSSYTYAPQQQNPGYSGPLQSSSPPQYQQQLAAAGQPSGYAPGYAPGYSQQNAGYQPQQPYPQQGGYYQAPLQQQQQQQPPAVVVPEAPLIEL</sequence>
<evidence type="ECO:0000256" key="2">
    <source>
        <dbReference type="ARBA" id="ARBA00008597"/>
    </source>
</evidence>
<keyword evidence="16" id="KW-1185">Reference proteome</keyword>
<dbReference type="EMBL" id="QEAO01000004">
    <property type="protein sequence ID" value="TPX36551.1"/>
    <property type="molecule type" value="Genomic_DNA"/>
</dbReference>
<feature type="region of interest" description="Disordered" evidence="12">
    <location>
        <begin position="485"/>
        <end position="686"/>
    </location>
</feature>
<dbReference type="PROSITE" id="PS50179">
    <property type="entry name" value="VHS"/>
    <property type="match status" value="1"/>
</dbReference>
<dbReference type="InterPro" id="IPR017073">
    <property type="entry name" value="HGS/VPS27"/>
</dbReference>
<evidence type="ECO:0000256" key="12">
    <source>
        <dbReference type="SAM" id="MobiDB-lite"/>
    </source>
</evidence>
<keyword evidence="9 10" id="KW-0472">Membrane</keyword>
<dbReference type="GO" id="GO:0043328">
    <property type="term" value="P:protein transport to vacuole involved in ubiquitin-dependent protein catabolic process via the multivesicular body sorting pathway"/>
    <property type="evidence" value="ECO:0007669"/>
    <property type="project" value="TreeGrafter"/>
</dbReference>
<protein>
    <recommendedName>
        <fullName evidence="3 10">Vacuolar protein sorting-associated protein 27</fullName>
    </recommendedName>
</protein>
<dbReference type="PIRSF" id="PIRSF036956">
    <property type="entry name" value="Hrs_Vps27"/>
    <property type="match status" value="1"/>
</dbReference>
<dbReference type="PANTHER" id="PTHR47794:SF1">
    <property type="entry name" value="VACUOLAR PROTEIN SORTING-ASSOCIATED PROTEIN 27"/>
    <property type="match status" value="1"/>
</dbReference>
<dbReference type="Pfam" id="PF01363">
    <property type="entry name" value="FYVE"/>
    <property type="match status" value="1"/>
</dbReference>
<dbReference type="GO" id="GO:0006623">
    <property type="term" value="P:protein targeting to vacuole"/>
    <property type="evidence" value="ECO:0007669"/>
    <property type="project" value="TreeGrafter"/>
</dbReference>
<dbReference type="InterPro" id="IPR049425">
    <property type="entry name" value="Vps27_GAT-like"/>
</dbReference>
<dbReference type="OrthoDB" id="957735at2759"/>
<dbReference type="Gene3D" id="3.30.40.10">
    <property type="entry name" value="Zinc/RING finger domain, C3HC4 (zinc finger)"/>
    <property type="match status" value="1"/>
</dbReference>
<evidence type="ECO:0000259" key="13">
    <source>
        <dbReference type="PROSITE" id="PS50178"/>
    </source>
</evidence>
<dbReference type="InterPro" id="IPR008942">
    <property type="entry name" value="ENTH_VHS"/>
</dbReference>
<dbReference type="PROSITE" id="PS50330">
    <property type="entry name" value="UIM"/>
    <property type="match status" value="2"/>
</dbReference>
<feature type="domain" description="VHS" evidence="14">
    <location>
        <begin position="19"/>
        <end position="149"/>
    </location>
</feature>
<feature type="domain" description="FYVE-type" evidence="13">
    <location>
        <begin position="169"/>
        <end position="229"/>
    </location>
</feature>
<dbReference type="Gene3D" id="1.25.40.90">
    <property type="match status" value="1"/>
</dbReference>
<evidence type="ECO:0000256" key="4">
    <source>
        <dbReference type="ARBA" id="ARBA00022723"/>
    </source>
</evidence>
<keyword evidence="4" id="KW-0479">Metal-binding</keyword>
<feature type="region of interest" description="Disordered" evidence="12">
    <location>
        <begin position="231"/>
        <end position="254"/>
    </location>
</feature>
<feature type="compositionally biased region" description="Low complexity" evidence="12">
    <location>
        <begin position="235"/>
        <end position="250"/>
    </location>
</feature>
<dbReference type="Gene3D" id="6.10.140.100">
    <property type="match status" value="1"/>
</dbReference>
<reference evidence="15 16" key="1">
    <citation type="journal article" date="2019" name="Sci. Rep.">
        <title>Comparative genomics of chytrid fungi reveal insights into the obligate biotrophic and pathogenic lifestyle of Synchytrium endobioticum.</title>
        <authorList>
            <person name="van de Vossenberg B.T.L.H."/>
            <person name="Warris S."/>
            <person name="Nguyen H.D.T."/>
            <person name="van Gent-Pelzer M.P.E."/>
            <person name="Joly D.L."/>
            <person name="van de Geest H.C."/>
            <person name="Bonants P.J.M."/>
            <person name="Smith D.S."/>
            <person name="Levesque C.A."/>
            <person name="van der Lee T.A.J."/>
        </authorList>
    </citation>
    <scope>NUCLEOTIDE SEQUENCE [LARGE SCALE GENOMIC DNA]</scope>
    <source>
        <strain evidence="15 16">JEL517</strain>
    </source>
</reference>
<feature type="compositionally biased region" description="Low complexity" evidence="12">
    <location>
        <begin position="513"/>
        <end position="543"/>
    </location>
</feature>
<dbReference type="AlphaFoldDB" id="A0A507CAS0"/>
<gene>
    <name evidence="15" type="ORF">SmJEL517_g01234</name>
</gene>
<feature type="compositionally biased region" description="Low complexity" evidence="12">
    <location>
        <begin position="485"/>
        <end position="495"/>
    </location>
</feature>
<dbReference type="GO" id="GO:0008270">
    <property type="term" value="F:zinc ion binding"/>
    <property type="evidence" value="ECO:0007669"/>
    <property type="project" value="UniProtKB-KW"/>
</dbReference>
<dbReference type="SMART" id="SM00288">
    <property type="entry name" value="VHS"/>
    <property type="match status" value="1"/>
</dbReference>
<organism evidence="15 16">
    <name type="scientific">Synchytrium microbalum</name>
    <dbReference type="NCBI Taxonomy" id="1806994"/>
    <lineage>
        <taxon>Eukaryota</taxon>
        <taxon>Fungi</taxon>
        <taxon>Fungi incertae sedis</taxon>
        <taxon>Chytridiomycota</taxon>
        <taxon>Chytridiomycota incertae sedis</taxon>
        <taxon>Chytridiomycetes</taxon>
        <taxon>Synchytriales</taxon>
        <taxon>Synchytriaceae</taxon>
        <taxon>Synchytrium</taxon>
    </lineage>
</organism>
<dbReference type="SMART" id="SM00064">
    <property type="entry name" value="FYVE"/>
    <property type="match status" value="1"/>
</dbReference>
<evidence type="ECO:0000256" key="8">
    <source>
        <dbReference type="ARBA" id="ARBA00022833"/>
    </source>
</evidence>
<dbReference type="CDD" id="cd15735">
    <property type="entry name" value="FYVE_spVPS27p_like"/>
    <property type="match status" value="1"/>
</dbReference>
<dbReference type="InterPro" id="IPR003903">
    <property type="entry name" value="UIM_dom"/>
</dbReference>
<comment type="subunit">
    <text evidence="10">Component of the ESCRT-0 complex composed of HSE1 and VPS27.</text>
</comment>
<dbReference type="Proteomes" id="UP000319731">
    <property type="component" value="Unassembled WGS sequence"/>
</dbReference>
<dbReference type="GO" id="GO:0032266">
    <property type="term" value="F:phosphatidylinositol-3-phosphate binding"/>
    <property type="evidence" value="ECO:0007669"/>
    <property type="project" value="TreeGrafter"/>
</dbReference>
<dbReference type="InterPro" id="IPR002014">
    <property type="entry name" value="VHS_dom"/>
</dbReference>
<feature type="compositionally biased region" description="Low complexity" evidence="12">
    <location>
        <begin position="564"/>
        <end position="630"/>
    </location>
</feature>
<dbReference type="InterPro" id="IPR000306">
    <property type="entry name" value="Znf_FYVE"/>
</dbReference>
<evidence type="ECO:0000256" key="6">
    <source>
        <dbReference type="ARBA" id="ARBA00022753"/>
    </source>
</evidence>
<evidence type="ECO:0000256" key="5">
    <source>
        <dbReference type="ARBA" id="ARBA00022737"/>
    </source>
</evidence>
<accession>A0A507CAS0</accession>
<feature type="compositionally biased region" description="Pro residues" evidence="12">
    <location>
        <begin position="496"/>
        <end position="512"/>
    </location>
</feature>
<dbReference type="GO" id="GO:0010008">
    <property type="term" value="C:endosome membrane"/>
    <property type="evidence" value="ECO:0007669"/>
    <property type="project" value="UniProtKB-SubCell"/>
</dbReference>
<comment type="subcellular location">
    <subcellularLocation>
        <location evidence="1 10">Endosome membrane</location>
        <topology evidence="1 10">Peripheral membrane protein</topology>
        <orientation evidence="1 10">Cytoplasmic side</orientation>
    </subcellularLocation>
</comment>
<dbReference type="PANTHER" id="PTHR47794">
    <property type="entry name" value="VACUOLAR PROTEIN SORTING-ASSOCIATED PROTEIN 27"/>
    <property type="match status" value="1"/>
</dbReference>
<evidence type="ECO:0000256" key="3">
    <source>
        <dbReference type="ARBA" id="ARBA00017753"/>
    </source>
</evidence>
<comment type="similarity">
    <text evidence="2 10">Belongs to the VPS27 family.</text>
</comment>
<comment type="function">
    <text evidence="10">Component of the ESCRT-0 complex which is the sorting receptor for ubiquitinated cargo proteins at the multivesicular body (MVB) and recruits ESCRT-I to the MVB outer membrane.</text>
</comment>
<keyword evidence="5" id="KW-0677">Repeat</keyword>
<keyword evidence="7 11" id="KW-0863">Zinc-finger</keyword>
<keyword evidence="8" id="KW-0862">Zinc</keyword>
<feature type="compositionally biased region" description="Low complexity" evidence="12">
    <location>
        <begin position="355"/>
        <end position="369"/>
    </location>
</feature>
<name>A0A507CAS0_9FUNG</name>
<dbReference type="RefSeq" id="XP_031026765.1">
    <property type="nucleotide sequence ID" value="XM_031167162.1"/>
</dbReference>
<dbReference type="SMART" id="SM00726">
    <property type="entry name" value="UIM"/>
    <property type="match status" value="2"/>
</dbReference>
<dbReference type="CDD" id="cd16979">
    <property type="entry name" value="VHS_Vps27"/>
    <property type="match status" value="1"/>
</dbReference>
<dbReference type="Pfam" id="PF21356">
    <property type="entry name" value="Vps27_GAT-like"/>
    <property type="match status" value="1"/>
</dbReference>
<evidence type="ECO:0000256" key="10">
    <source>
        <dbReference type="PIRNR" id="PIRNR036956"/>
    </source>
</evidence>
<dbReference type="Gene3D" id="1.20.5.1940">
    <property type="match status" value="1"/>
</dbReference>
<dbReference type="PROSITE" id="PS50178">
    <property type="entry name" value="ZF_FYVE"/>
    <property type="match status" value="1"/>
</dbReference>
<dbReference type="STRING" id="1806994.A0A507CAS0"/>
<dbReference type="GeneID" id="42002459"/>